<feature type="transmembrane region" description="Helical" evidence="1">
    <location>
        <begin position="79"/>
        <end position="108"/>
    </location>
</feature>
<evidence type="ECO:0000313" key="3">
    <source>
        <dbReference type="EMBL" id="OPB51981.1"/>
    </source>
</evidence>
<evidence type="ECO:0000313" key="2">
    <source>
        <dbReference type="EMBL" id="AQX51256.1"/>
    </source>
</evidence>
<reference evidence="2 4" key="1">
    <citation type="submission" date="2016-02" db="EMBL/GenBank/DDBJ databases">
        <authorList>
            <person name="Nicholson A.C."/>
            <person name="Humrighouse B.W."/>
            <person name="Loparev V."/>
            <person name="Emery B."/>
            <person name="Graziano J."/>
            <person name="McQuiston J.R."/>
        </authorList>
    </citation>
    <scope>NUCLEOTIDE SEQUENCE [LARGE SCALE GENOMIC DNA]</scope>
    <source>
        <strain evidence="2 4">E6809</strain>
    </source>
</reference>
<protein>
    <submittedName>
        <fullName evidence="3">Uncharacterized protein</fullName>
    </submittedName>
</protein>
<feature type="transmembrane region" description="Helical" evidence="1">
    <location>
        <begin position="128"/>
        <end position="146"/>
    </location>
</feature>
<gene>
    <name evidence="2" type="ORF">AYC66_11465</name>
    <name evidence="3" type="ORF">BAY09_12415</name>
</gene>
<dbReference type="EMBL" id="CP014339">
    <property type="protein sequence ID" value="AQX51256.1"/>
    <property type="molecule type" value="Genomic_DNA"/>
</dbReference>
<reference evidence="3" key="2">
    <citation type="submission" date="2016-06" db="EMBL/GenBank/DDBJ databases">
        <authorList>
            <person name="Nicholson A.C."/>
        </authorList>
    </citation>
    <scope>NUCLEOTIDE SEQUENCE [LARGE SCALE GENOMIC DNA]</scope>
    <source>
        <strain evidence="3">E6809</strain>
    </source>
</reference>
<evidence type="ECO:0000256" key="1">
    <source>
        <dbReference type="SAM" id="Phobius"/>
    </source>
</evidence>
<dbReference type="AlphaFoldDB" id="A0A494J8I6"/>
<keyword evidence="1" id="KW-0472">Membrane</keyword>
<proteinExistence type="predicted"/>
<dbReference type="RefSeq" id="WP_065083332.1">
    <property type="nucleotide sequence ID" value="NZ_CP014339.1"/>
</dbReference>
<keyword evidence="1" id="KW-0812">Transmembrane</keyword>
<evidence type="ECO:0000313" key="4">
    <source>
        <dbReference type="Proteomes" id="UP000189738"/>
    </source>
</evidence>
<dbReference type="EMBL" id="MAHS01000003">
    <property type="protein sequence ID" value="OPB51981.1"/>
    <property type="molecule type" value="Genomic_DNA"/>
</dbReference>
<dbReference type="Proteomes" id="UP000189738">
    <property type="component" value="Chromosome"/>
</dbReference>
<accession>A0A494J8I6</accession>
<organism evidence="3">
    <name type="scientific">Elizabethkingia anophelis</name>
    <dbReference type="NCBI Taxonomy" id="1117645"/>
    <lineage>
        <taxon>Bacteria</taxon>
        <taxon>Pseudomonadati</taxon>
        <taxon>Bacteroidota</taxon>
        <taxon>Flavobacteriia</taxon>
        <taxon>Flavobacteriales</taxon>
        <taxon>Weeksellaceae</taxon>
        <taxon>Elizabethkingia</taxon>
    </lineage>
</organism>
<name>A0A494J8I6_9FLAO</name>
<sequence>MDERIEKLKNMQTGLLIDVVKNHKKHGYPLELREAAIETLKDRGITSEELELSGNLYNLQYEEAMTEYRKFNINSTLGFILYILAVLTAFGRSGISIIIYLAAMLFIGLAFNNSKRIAQITKDDLPDYYIVLLPSFFFYFIMFFITRKQVKERIDLMT</sequence>
<keyword evidence="1" id="KW-1133">Transmembrane helix</keyword>